<dbReference type="AlphaFoldDB" id="D2VZH8"/>
<dbReference type="RefSeq" id="XP_002670537.1">
    <property type="nucleotide sequence ID" value="XM_002670491.1"/>
</dbReference>
<evidence type="ECO:0000313" key="2">
    <source>
        <dbReference type="Proteomes" id="UP000006671"/>
    </source>
</evidence>
<organism evidence="2">
    <name type="scientific">Naegleria gruberi</name>
    <name type="common">Amoeba</name>
    <dbReference type="NCBI Taxonomy" id="5762"/>
    <lineage>
        <taxon>Eukaryota</taxon>
        <taxon>Discoba</taxon>
        <taxon>Heterolobosea</taxon>
        <taxon>Tetramitia</taxon>
        <taxon>Eutetramitia</taxon>
        <taxon>Vahlkampfiidae</taxon>
        <taxon>Naegleria</taxon>
    </lineage>
</organism>
<name>D2VZH8_NAEGR</name>
<dbReference type="VEuPathDB" id="AmoebaDB:NAEGRDRAFT_74493"/>
<protein>
    <submittedName>
        <fullName evidence="1">Predicted protein</fullName>
    </submittedName>
</protein>
<keyword evidence="2" id="KW-1185">Reference proteome</keyword>
<sequence>MKNEFSREYDLLLFIEEAIEAKIILPSSLSSNHHQNQPTSSTSSSQILHVYLYGSRAYFPSDEDQQQQQLGSNRDYDTVVIVENCTFIKLMNYCKTLQQEPSHHHTEENIKLEEFLLNSNKQYYKILYTFMRNNVEISMSIYSERIFQRMIQDHSIFILFCVHNRNSIVKWKETWNERVEGYNSNDLSLSECYYRKYFQKHKFVPSVLSEVNRAWQKFYNKIVKDHDESKGTKLVVYCFRFLAWATELLQYHCVDESVFSGNEIYWNLQQNVLDKFDRQDYKALYKTIDEEYGEKYSLTVDSFTKLSEFSSLYPNISLTKSETTEVIISDPSMVLKEMKQLLEGLNSIEDLYRLFSIYYKNSAQSQGIALSATDMSPRDYPIISLCINSSVNNSILFDTAQHSILKAIPFIPNIRIEMNESACREVMLKNSPGSTWHEIYTSRNHQNCFLVWWNFQSSKWCVNEATNLTLALRIFINYLPCLLNNDQFENYSITIQLENSNDITIIGFNYLEKSGNYRQQLVTKFEDFAPNIIFSKENFNRDEFNLTFRKPILKIQQPSVALTFDGYRTFVLNHDEIQDILHDNQVEVIEIFTYSSDVDTKPLYTSITTPSYNCLRKMKQVILDNGDCTLREVSQLPKHIKELCLEFTRWNLNINKLLEDIQLEFYGNTVEMICQQIELYSSLISNLRETIQKLSNISEPKLLDKNIKEIITSKQTVSLLKAILFRVQQKSSVGDIIIRCIRNTYRQRLLTLLEEVSKKPQQ</sequence>
<gene>
    <name evidence="1" type="ORF">NAEGRDRAFT_74493</name>
</gene>
<dbReference type="KEGG" id="ngr:NAEGRDRAFT_74493"/>
<dbReference type="EMBL" id="GG738914">
    <property type="protein sequence ID" value="EFC37793.1"/>
    <property type="molecule type" value="Genomic_DNA"/>
</dbReference>
<dbReference type="GeneID" id="8857726"/>
<proteinExistence type="predicted"/>
<dbReference type="InParanoid" id="D2VZH8"/>
<accession>D2VZH8</accession>
<dbReference type="Proteomes" id="UP000006671">
    <property type="component" value="Unassembled WGS sequence"/>
</dbReference>
<dbReference type="OMA" id="EMNESAC"/>
<evidence type="ECO:0000313" key="1">
    <source>
        <dbReference type="EMBL" id="EFC37793.1"/>
    </source>
</evidence>
<dbReference type="OrthoDB" id="10419553at2759"/>
<reference evidence="1 2" key="1">
    <citation type="journal article" date="2010" name="Cell">
        <title>The genome of Naegleria gruberi illuminates early eukaryotic versatility.</title>
        <authorList>
            <person name="Fritz-Laylin L.K."/>
            <person name="Prochnik S.E."/>
            <person name="Ginger M.L."/>
            <person name="Dacks J.B."/>
            <person name="Carpenter M.L."/>
            <person name="Field M.C."/>
            <person name="Kuo A."/>
            <person name="Paredez A."/>
            <person name="Chapman J."/>
            <person name="Pham J."/>
            <person name="Shu S."/>
            <person name="Neupane R."/>
            <person name="Cipriano M."/>
            <person name="Mancuso J."/>
            <person name="Tu H."/>
            <person name="Salamov A."/>
            <person name="Lindquist E."/>
            <person name="Shapiro H."/>
            <person name="Lucas S."/>
            <person name="Grigoriev I.V."/>
            <person name="Cande W.Z."/>
            <person name="Fulton C."/>
            <person name="Rokhsar D.S."/>
            <person name="Dawson S.C."/>
        </authorList>
    </citation>
    <scope>NUCLEOTIDE SEQUENCE [LARGE SCALE GENOMIC DNA]</scope>
    <source>
        <strain evidence="1 2">NEG-M</strain>
    </source>
</reference>